<organism evidence="7 8">
    <name type="scientific">Halobacillus faecis</name>
    <dbReference type="NCBI Taxonomy" id="360184"/>
    <lineage>
        <taxon>Bacteria</taxon>
        <taxon>Bacillati</taxon>
        <taxon>Bacillota</taxon>
        <taxon>Bacilli</taxon>
        <taxon>Bacillales</taxon>
        <taxon>Bacillaceae</taxon>
        <taxon>Halobacillus</taxon>
    </lineage>
</organism>
<dbReference type="Proteomes" id="UP000321886">
    <property type="component" value="Unassembled WGS sequence"/>
</dbReference>
<dbReference type="EMBL" id="BJYD01000006">
    <property type="protein sequence ID" value="GEN52683.1"/>
    <property type="molecule type" value="Genomic_DNA"/>
</dbReference>
<keyword evidence="4" id="KW-0046">Antibiotic resistance</keyword>
<dbReference type="InterPro" id="IPR000182">
    <property type="entry name" value="GNAT_dom"/>
</dbReference>
<dbReference type="SUPFAM" id="SSF55729">
    <property type="entry name" value="Acyl-CoA N-acyltransferases (Nat)"/>
    <property type="match status" value="1"/>
</dbReference>
<evidence type="ECO:0000313" key="8">
    <source>
        <dbReference type="Proteomes" id="UP000321886"/>
    </source>
</evidence>
<gene>
    <name evidence="7" type="ORF">HFA01_09450</name>
</gene>
<dbReference type="InterPro" id="IPR019432">
    <property type="entry name" value="Acyltransferase_MbtK/IucB-like"/>
</dbReference>
<evidence type="ECO:0000256" key="3">
    <source>
        <dbReference type="ARBA" id="ARBA00020586"/>
    </source>
</evidence>
<protein>
    <recommendedName>
        <fullName evidence="3">Lysine N-acyltransferase MbtK</fullName>
    </recommendedName>
    <alternativeName>
        <fullName evidence="5">Mycobactin synthase protein K</fullName>
    </alternativeName>
</protein>
<dbReference type="InterPro" id="IPR016181">
    <property type="entry name" value="Acyl_CoA_acyltransferase"/>
</dbReference>
<dbReference type="GO" id="GO:0019290">
    <property type="term" value="P:siderophore biosynthetic process"/>
    <property type="evidence" value="ECO:0007669"/>
    <property type="project" value="InterPro"/>
</dbReference>
<dbReference type="Gene3D" id="3.40.630.30">
    <property type="match status" value="1"/>
</dbReference>
<evidence type="ECO:0000256" key="1">
    <source>
        <dbReference type="ARBA" id="ARBA00003818"/>
    </source>
</evidence>
<name>A0A511WR21_9BACI</name>
<keyword evidence="8" id="KW-1185">Reference proteome</keyword>
<comment type="caution">
    <text evidence="7">The sequence shown here is derived from an EMBL/GenBank/DDBJ whole genome shotgun (WGS) entry which is preliminary data.</text>
</comment>
<evidence type="ECO:0000256" key="4">
    <source>
        <dbReference type="ARBA" id="ARBA00023251"/>
    </source>
</evidence>
<dbReference type="GO" id="GO:0016410">
    <property type="term" value="F:N-acyltransferase activity"/>
    <property type="evidence" value="ECO:0007669"/>
    <property type="project" value="TreeGrafter"/>
</dbReference>
<dbReference type="PROSITE" id="PS51186">
    <property type="entry name" value="GNAT"/>
    <property type="match status" value="1"/>
</dbReference>
<dbReference type="SMART" id="SM01006">
    <property type="entry name" value="AlcB"/>
    <property type="match status" value="1"/>
</dbReference>
<sequence length="193" mass="22922">MSIEFEIYDETIQRTLSFRKALMEDVALVHKWMNEDHVHPFWQLNLPFDRFKKHYRKALDDTHQTLYLGMIDGEVMSYWEAYWVKGDVLENSYSPKAYDQGIHLLIGEKDYLGSGFALPLLRAMVRLQFQYDATTKVVAEPDIRNDKMIHIFENCGFTPIAPIQLPDKKAQLMFCERETFESRWNDEYRKANL</sequence>
<dbReference type="Pfam" id="PF13523">
    <property type="entry name" value="Acetyltransf_8"/>
    <property type="match status" value="1"/>
</dbReference>
<evidence type="ECO:0000313" key="7">
    <source>
        <dbReference type="EMBL" id="GEN52683.1"/>
    </source>
</evidence>
<dbReference type="AlphaFoldDB" id="A0A511WR21"/>
<evidence type="ECO:0000256" key="2">
    <source>
        <dbReference type="ARBA" id="ARBA00004924"/>
    </source>
</evidence>
<comment type="pathway">
    <text evidence="2">Siderophore biosynthesis.</text>
</comment>
<evidence type="ECO:0000259" key="6">
    <source>
        <dbReference type="PROSITE" id="PS51186"/>
    </source>
</evidence>
<feature type="domain" description="N-acetyltransferase" evidence="6">
    <location>
        <begin position="16"/>
        <end position="178"/>
    </location>
</feature>
<dbReference type="PANTHER" id="PTHR31438">
    <property type="entry name" value="LYSINE N-ACYLTRANSFERASE C17G9.06C-RELATED"/>
    <property type="match status" value="1"/>
</dbReference>
<dbReference type="PANTHER" id="PTHR31438:SF1">
    <property type="entry name" value="LYSINE N-ACYLTRANSFERASE C17G9.06C-RELATED"/>
    <property type="match status" value="1"/>
</dbReference>
<reference evidence="7 8" key="1">
    <citation type="submission" date="2019-07" db="EMBL/GenBank/DDBJ databases">
        <title>Whole genome shotgun sequence of Halobacillus faecis NBRC 103569.</title>
        <authorList>
            <person name="Hosoyama A."/>
            <person name="Uohara A."/>
            <person name="Ohji S."/>
            <person name="Ichikawa N."/>
        </authorList>
    </citation>
    <scope>NUCLEOTIDE SEQUENCE [LARGE SCALE GENOMIC DNA]</scope>
    <source>
        <strain evidence="7 8">NBRC 103569</strain>
    </source>
</reference>
<proteinExistence type="predicted"/>
<accession>A0A511WR21</accession>
<dbReference type="GO" id="GO:0046677">
    <property type="term" value="P:response to antibiotic"/>
    <property type="evidence" value="ECO:0007669"/>
    <property type="project" value="UniProtKB-KW"/>
</dbReference>
<comment type="function">
    <text evidence="1">Acyltransferase required for the direct transfer of medium- to long-chain fatty acyl moieties from a carrier protein (MbtL) on to the epsilon-amino group of lysine residue in the mycobactin core.</text>
</comment>
<evidence type="ECO:0000256" key="5">
    <source>
        <dbReference type="ARBA" id="ARBA00031122"/>
    </source>
</evidence>